<dbReference type="SUPFAM" id="SSF54909">
    <property type="entry name" value="Dimeric alpha+beta barrel"/>
    <property type="match status" value="1"/>
</dbReference>
<evidence type="ECO:0000313" key="2">
    <source>
        <dbReference type="Proteomes" id="UP001221142"/>
    </source>
</evidence>
<organism evidence="1 2">
    <name type="scientific">Roridomyces roridus</name>
    <dbReference type="NCBI Taxonomy" id="1738132"/>
    <lineage>
        <taxon>Eukaryota</taxon>
        <taxon>Fungi</taxon>
        <taxon>Dikarya</taxon>
        <taxon>Basidiomycota</taxon>
        <taxon>Agaricomycotina</taxon>
        <taxon>Agaricomycetes</taxon>
        <taxon>Agaricomycetidae</taxon>
        <taxon>Agaricales</taxon>
        <taxon>Marasmiineae</taxon>
        <taxon>Mycenaceae</taxon>
        <taxon>Roridomyces</taxon>
    </lineage>
</organism>
<dbReference type="Proteomes" id="UP001221142">
    <property type="component" value="Unassembled WGS sequence"/>
</dbReference>
<proteinExistence type="predicted"/>
<sequence length="203" mass="21761">MTILQIVTFTASSNYIADPTVVKVALDNLGSAEGCVSSFHGLQIDDGKTVYVFSFWESEPQYQSFAGGPENPTFLAGLKAASANSPEVHYLDTGAIDLTAAFSAPVTEFVLWTINADVEPQEAELVKGFDDLIAGLDVATGVHPPGLWAYCKDNTKNVVVIAGWNTVDTHWEAVKEGTGLHATVQLLLKKATLVLGHVKLLKQ</sequence>
<dbReference type="Gene3D" id="3.30.70.100">
    <property type="match status" value="1"/>
</dbReference>
<dbReference type="InterPro" id="IPR011008">
    <property type="entry name" value="Dimeric_a/b-barrel"/>
</dbReference>
<comment type="caution">
    <text evidence="1">The sequence shown here is derived from an EMBL/GenBank/DDBJ whole genome shotgun (WGS) entry which is preliminary data.</text>
</comment>
<evidence type="ECO:0008006" key="3">
    <source>
        <dbReference type="Google" id="ProtNLM"/>
    </source>
</evidence>
<gene>
    <name evidence="1" type="ORF">FB45DRAFT_923071</name>
</gene>
<reference evidence="1" key="1">
    <citation type="submission" date="2023-03" db="EMBL/GenBank/DDBJ databases">
        <title>Massive genome expansion in bonnet fungi (Mycena s.s.) driven by repeated elements and novel gene families across ecological guilds.</title>
        <authorList>
            <consortium name="Lawrence Berkeley National Laboratory"/>
            <person name="Harder C.B."/>
            <person name="Miyauchi S."/>
            <person name="Viragh M."/>
            <person name="Kuo A."/>
            <person name="Thoen E."/>
            <person name="Andreopoulos B."/>
            <person name="Lu D."/>
            <person name="Skrede I."/>
            <person name="Drula E."/>
            <person name="Henrissat B."/>
            <person name="Morin E."/>
            <person name="Kohler A."/>
            <person name="Barry K."/>
            <person name="LaButti K."/>
            <person name="Morin E."/>
            <person name="Salamov A."/>
            <person name="Lipzen A."/>
            <person name="Mereny Z."/>
            <person name="Hegedus B."/>
            <person name="Baldrian P."/>
            <person name="Stursova M."/>
            <person name="Weitz H."/>
            <person name="Taylor A."/>
            <person name="Grigoriev I.V."/>
            <person name="Nagy L.G."/>
            <person name="Martin F."/>
            <person name="Kauserud H."/>
        </authorList>
    </citation>
    <scope>NUCLEOTIDE SEQUENCE</scope>
    <source>
        <strain evidence="1">9284</strain>
    </source>
</reference>
<name>A0AAD7BNQ6_9AGAR</name>
<evidence type="ECO:0000313" key="1">
    <source>
        <dbReference type="EMBL" id="KAJ7626162.1"/>
    </source>
</evidence>
<dbReference type="AlphaFoldDB" id="A0AAD7BNQ6"/>
<keyword evidence="2" id="KW-1185">Reference proteome</keyword>
<accession>A0AAD7BNQ6</accession>
<protein>
    <recommendedName>
        <fullName evidence="3">ABM domain-containing protein</fullName>
    </recommendedName>
</protein>
<dbReference type="EMBL" id="JARKIF010000012">
    <property type="protein sequence ID" value="KAJ7626162.1"/>
    <property type="molecule type" value="Genomic_DNA"/>
</dbReference>